<accession>A0AAD9E4I1</accession>
<evidence type="ECO:0000313" key="3">
    <source>
        <dbReference type="Proteomes" id="UP001239994"/>
    </source>
</evidence>
<proteinExistence type="predicted"/>
<dbReference type="GO" id="GO:2000146">
    <property type="term" value="P:negative regulation of cell motility"/>
    <property type="evidence" value="ECO:0007669"/>
    <property type="project" value="InterPro"/>
</dbReference>
<dbReference type="AlphaFoldDB" id="A0AAD9E4I1"/>
<dbReference type="Proteomes" id="UP001239994">
    <property type="component" value="Unassembled WGS sequence"/>
</dbReference>
<protein>
    <recommendedName>
        <fullName evidence="4">Adaptor related protein complex 1 associated regulatory protein</fullName>
    </recommendedName>
</protein>
<feature type="non-terminal residue" evidence="2">
    <location>
        <position position="1"/>
    </location>
</feature>
<sequence length="426" mass="47597">PTGSLVNILTAKGKIKVQEHLRREKKRWKCGSSFVVNCDRVPPNLRQPGRRASCVDLQSAAEAPVKSHLCTKALQGLFENLVESDEGESSHSCPRAGYAHLSLCRLRPISEEEIGHLKEQCYGAIVDKQMLIDEKLNAELVEQEEKLRLEEEAICAAQRQAARLAKERVLKERPLFACRPQDEKLMEGHSTPWCLVWTRILLRTSHTGTRGLMQNVSFLWSSKVKLRNHCVLEMGAAGWSAPVVGEETGDAMGLLANVKIFPWQQAEMCRPSGGEFEVYLQTVKAQSEAFRTSRLSSDTNVGTPNTECSWDFTSKTRSTNDDATSLDLEWEDEEGMNRLGPVWERSKTEEDILRAALRPGGARLGSGPTSTSEDSNALEWENDFVCAHIEEASDRGDEEFEGFVNPALDTPSETAEIECNPDHQDR</sequence>
<dbReference type="Pfam" id="PF15745">
    <property type="entry name" value="AP1AR"/>
    <property type="match status" value="2"/>
</dbReference>
<evidence type="ECO:0008006" key="4">
    <source>
        <dbReference type="Google" id="ProtNLM"/>
    </source>
</evidence>
<dbReference type="GO" id="GO:0035650">
    <property type="term" value="F:AP-1 adaptor complex binding"/>
    <property type="evidence" value="ECO:0007669"/>
    <property type="project" value="InterPro"/>
</dbReference>
<comment type="caution">
    <text evidence="2">The sequence shown here is derived from an EMBL/GenBank/DDBJ whole genome shotgun (WGS) entry which is preliminary data.</text>
</comment>
<dbReference type="GO" id="GO:0005829">
    <property type="term" value="C:cytosol"/>
    <property type="evidence" value="ECO:0007669"/>
    <property type="project" value="GOC"/>
</dbReference>
<gene>
    <name evidence="2" type="ORF">P4O66_020163</name>
</gene>
<dbReference type="GO" id="GO:1900025">
    <property type="term" value="P:negative regulation of substrate adhesion-dependent cell spreading"/>
    <property type="evidence" value="ECO:0007669"/>
    <property type="project" value="InterPro"/>
</dbReference>
<organism evidence="2 3">
    <name type="scientific">Electrophorus voltai</name>
    <dbReference type="NCBI Taxonomy" id="2609070"/>
    <lineage>
        <taxon>Eukaryota</taxon>
        <taxon>Metazoa</taxon>
        <taxon>Chordata</taxon>
        <taxon>Craniata</taxon>
        <taxon>Vertebrata</taxon>
        <taxon>Euteleostomi</taxon>
        <taxon>Actinopterygii</taxon>
        <taxon>Neopterygii</taxon>
        <taxon>Teleostei</taxon>
        <taxon>Ostariophysi</taxon>
        <taxon>Gymnotiformes</taxon>
        <taxon>Gymnotoidei</taxon>
        <taxon>Gymnotidae</taxon>
        <taxon>Electrophorus</taxon>
    </lineage>
</organism>
<dbReference type="GO" id="GO:0005768">
    <property type="term" value="C:endosome"/>
    <property type="evidence" value="ECO:0007669"/>
    <property type="project" value="TreeGrafter"/>
</dbReference>
<dbReference type="GO" id="GO:0048203">
    <property type="term" value="P:vesicle targeting, trans-Golgi to endosome"/>
    <property type="evidence" value="ECO:0007669"/>
    <property type="project" value="InterPro"/>
</dbReference>
<reference evidence="2" key="1">
    <citation type="submission" date="2023-03" db="EMBL/GenBank/DDBJ databases">
        <title>Electrophorus voltai genome.</title>
        <authorList>
            <person name="Bian C."/>
        </authorList>
    </citation>
    <scope>NUCLEOTIDE SEQUENCE</scope>
    <source>
        <strain evidence="2">CB-2022</strain>
        <tissue evidence="2">Muscle</tissue>
    </source>
</reference>
<dbReference type="PANTHER" id="PTHR34529:SF1">
    <property type="entry name" value="AP-1 COMPLEX-ASSOCIATED REGULATORY PROTEIN"/>
    <property type="match status" value="1"/>
</dbReference>
<dbReference type="EMBL" id="JAROKS010000004">
    <property type="protein sequence ID" value="KAK1804109.1"/>
    <property type="molecule type" value="Genomic_DNA"/>
</dbReference>
<evidence type="ECO:0000313" key="2">
    <source>
        <dbReference type="EMBL" id="KAK1804109.1"/>
    </source>
</evidence>
<dbReference type="GO" id="GO:0019894">
    <property type="term" value="F:kinesin binding"/>
    <property type="evidence" value="ECO:0007669"/>
    <property type="project" value="TreeGrafter"/>
</dbReference>
<dbReference type="InterPro" id="IPR031483">
    <property type="entry name" value="AP1AR"/>
</dbReference>
<evidence type="ECO:0000256" key="1">
    <source>
        <dbReference type="SAM" id="MobiDB-lite"/>
    </source>
</evidence>
<keyword evidence="3" id="KW-1185">Reference proteome</keyword>
<dbReference type="PANTHER" id="PTHR34529">
    <property type="entry name" value="AP-1 COMPLEX-ASSOCIATED REGULATORY PROTEIN"/>
    <property type="match status" value="1"/>
</dbReference>
<feature type="region of interest" description="Disordered" evidence="1">
    <location>
        <begin position="395"/>
        <end position="426"/>
    </location>
</feature>
<name>A0AAD9E4I1_9TELE</name>
<dbReference type="GO" id="GO:0034315">
    <property type="term" value="P:regulation of Arp2/3 complex-mediated actin nucleation"/>
    <property type="evidence" value="ECO:0007669"/>
    <property type="project" value="InterPro"/>
</dbReference>